<keyword evidence="1" id="KW-0472">Membrane</keyword>
<sequence length="88" mass="9384">MPGWFLLLVTLLYSTGAHVGSVVRDPLTMSQAAPGIRARRLGQLAGGAAAASLLGLGMVTNCAWLTTRTGRSMGDEFGRKGFNRFSKW</sequence>
<feature type="transmembrane region" description="Helical" evidence="1">
    <location>
        <begin position="41"/>
        <end position="64"/>
    </location>
</feature>
<evidence type="ECO:0000313" key="2">
    <source>
        <dbReference type="EMBL" id="MDR6226538.1"/>
    </source>
</evidence>
<evidence type="ECO:0000313" key="3">
    <source>
        <dbReference type="Proteomes" id="UP001185012"/>
    </source>
</evidence>
<keyword evidence="1" id="KW-1133">Transmembrane helix</keyword>
<evidence type="ECO:0000256" key="1">
    <source>
        <dbReference type="SAM" id="Phobius"/>
    </source>
</evidence>
<keyword evidence="3" id="KW-1185">Reference proteome</keyword>
<protein>
    <submittedName>
        <fullName evidence="2">Uncharacterized protein</fullName>
    </submittedName>
</protein>
<accession>A0ABU1IP67</accession>
<dbReference type="EMBL" id="JAVDQG010000005">
    <property type="protein sequence ID" value="MDR6226538.1"/>
    <property type="molecule type" value="Genomic_DNA"/>
</dbReference>
<proteinExistence type="predicted"/>
<dbReference type="RefSeq" id="WP_309866564.1">
    <property type="nucleotide sequence ID" value="NZ_JAVDQG010000005.1"/>
</dbReference>
<keyword evidence="1" id="KW-0812">Transmembrane</keyword>
<name>A0ABU1IP67_9BACL</name>
<reference evidence="2 3" key="1">
    <citation type="submission" date="2023-07" db="EMBL/GenBank/DDBJ databases">
        <title>Genomic Encyclopedia of Type Strains, Phase IV (KMG-IV): sequencing the most valuable type-strain genomes for metagenomic binning, comparative biology and taxonomic classification.</title>
        <authorList>
            <person name="Goeker M."/>
        </authorList>
    </citation>
    <scope>NUCLEOTIDE SEQUENCE [LARGE SCALE GENOMIC DNA]</scope>
    <source>
        <strain evidence="2 3">DSM 45903</strain>
    </source>
</reference>
<organism evidence="2 3">
    <name type="scientific">Desmospora profundinema</name>
    <dbReference type="NCBI Taxonomy" id="1571184"/>
    <lineage>
        <taxon>Bacteria</taxon>
        <taxon>Bacillati</taxon>
        <taxon>Bacillota</taxon>
        <taxon>Bacilli</taxon>
        <taxon>Bacillales</taxon>
        <taxon>Thermoactinomycetaceae</taxon>
        <taxon>Desmospora</taxon>
    </lineage>
</organism>
<comment type="caution">
    <text evidence="2">The sequence shown here is derived from an EMBL/GenBank/DDBJ whole genome shotgun (WGS) entry which is preliminary data.</text>
</comment>
<gene>
    <name evidence="2" type="ORF">JOE21_002545</name>
</gene>
<dbReference type="Proteomes" id="UP001185012">
    <property type="component" value="Unassembled WGS sequence"/>
</dbReference>